<evidence type="ECO:0000256" key="1">
    <source>
        <dbReference type="SAM" id="MobiDB-lite"/>
    </source>
</evidence>
<dbReference type="EMBL" id="CP053452">
    <property type="protein sequence ID" value="QJW97862.1"/>
    <property type="molecule type" value="Genomic_DNA"/>
</dbReference>
<evidence type="ECO:0000313" key="2">
    <source>
        <dbReference type="EMBL" id="QJW97862.1"/>
    </source>
</evidence>
<organism evidence="2 3">
    <name type="scientific">Frigoriglobus tundricola</name>
    <dbReference type="NCBI Taxonomy" id="2774151"/>
    <lineage>
        <taxon>Bacteria</taxon>
        <taxon>Pseudomonadati</taxon>
        <taxon>Planctomycetota</taxon>
        <taxon>Planctomycetia</taxon>
        <taxon>Gemmatales</taxon>
        <taxon>Gemmataceae</taxon>
        <taxon>Frigoriglobus</taxon>
    </lineage>
</organism>
<dbReference type="KEGG" id="ftj:FTUN_5442"/>
<name>A0A6M5YY67_9BACT</name>
<sequence length="40" mass="4268">MQGCDFDDGRSPLRTETPSGYNSGRCTVRFVDASGAAREG</sequence>
<reference evidence="3" key="1">
    <citation type="submission" date="2020-05" db="EMBL/GenBank/DDBJ databases">
        <title>Frigoriglobus tundricola gen. nov., sp. nov., a psychrotolerant cellulolytic planctomycete of the family Gemmataceae with two divergent copies of 16S rRNA gene.</title>
        <authorList>
            <person name="Kulichevskaya I.S."/>
            <person name="Ivanova A.A."/>
            <person name="Naumoff D.G."/>
            <person name="Beletsky A.V."/>
            <person name="Rijpstra W.I.C."/>
            <person name="Sinninghe Damste J.S."/>
            <person name="Mardanov A.V."/>
            <person name="Ravin N.V."/>
            <person name="Dedysh S.N."/>
        </authorList>
    </citation>
    <scope>NUCLEOTIDE SEQUENCE [LARGE SCALE GENOMIC DNA]</scope>
    <source>
        <strain evidence="3">PL17</strain>
    </source>
</reference>
<feature type="compositionally biased region" description="Polar residues" evidence="1">
    <location>
        <begin position="14"/>
        <end position="25"/>
    </location>
</feature>
<evidence type="ECO:0000313" key="3">
    <source>
        <dbReference type="Proteomes" id="UP000503447"/>
    </source>
</evidence>
<keyword evidence="3" id="KW-1185">Reference proteome</keyword>
<dbReference type="AlphaFoldDB" id="A0A6M5YY67"/>
<dbReference type="Proteomes" id="UP000503447">
    <property type="component" value="Chromosome"/>
</dbReference>
<accession>A0A6M5YY67</accession>
<proteinExistence type="predicted"/>
<gene>
    <name evidence="2" type="ORF">FTUN_5442</name>
</gene>
<protein>
    <submittedName>
        <fullName evidence="2">Uncharacterized protein</fullName>
    </submittedName>
</protein>
<feature type="region of interest" description="Disordered" evidence="1">
    <location>
        <begin position="1"/>
        <end position="25"/>
    </location>
</feature>